<feature type="compositionally biased region" description="Polar residues" evidence="1">
    <location>
        <begin position="1"/>
        <end position="13"/>
    </location>
</feature>
<comment type="caution">
    <text evidence="2">The sequence shown here is derived from an EMBL/GenBank/DDBJ whole genome shotgun (WGS) entry which is preliminary data.</text>
</comment>
<feature type="compositionally biased region" description="Low complexity" evidence="1">
    <location>
        <begin position="236"/>
        <end position="254"/>
    </location>
</feature>
<reference evidence="2 3" key="1">
    <citation type="submission" date="2019-02" db="EMBL/GenBank/DDBJ databases">
        <title>Genome sequencing of the rare red list fungi Hericium alpestre (H. flagellum).</title>
        <authorList>
            <person name="Buettner E."/>
            <person name="Kellner H."/>
        </authorList>
    </citation>
    <scope>NUCLEOTIDE SEQUENCE [LARGE SCALE GENOMIC DNA]</scope>
    <source>
        <strain evidence="2 3">DSM 108284</strain>
    </source>
</reference>
<dbReference type="AlphaFoldDB" id="A0A4Y9ZYX5"/>
<organism evidence="2 3">
    <name type="scientific">Hericium alpestre</name>
    <dbReference type="NCBI Taxonomy" id="135208"/>
    <lineage>
        <taxon>Eukaryota</taxon>
        <taxon>Fungi</taxon>
        <taxon>Dikarya</taxon>
        <taxon>Basidiomycota</taxon>
        <taxon>Agaricomycotina</taxon>
        <taxon>Agaricomycetes</taxon>
        <taxon>Russulales</taxon>
        <taxon>Hericiaceae</taxon>
        <taxon>Hericium</taxon>
    </lineage>
</organism>
<dbReference type="OrthoDB" id="3241482at2759"/>
<keyword evidence="3" id="KW-1185">Reference proteome</keyword>
<evidence type="ECO:0000256" key="1">
    <source>
        <dbReference type="SAM" id="MobiDB-lite"/>
    </source>
</evidence>
<feature type="compositionally biased region" description="Basic and acidic residues" evidence="1">
    <location>
        <begin position="480"/>
        <end position="491"/>
    </location>
</feature>
<feature type="region of interest" description="Disordered" evidence="1">
    <location>
        <begin position="318"/>
        <end position="416"/>
    </location>
</feature>
<feature type="compositionally biased region" description="Low complexity" evidence="1">
    <location>
        <begin position="180"/>
        <end position="203"/>
    </location>
</feature>
<feature type="region of interest" description="Disordered" evidence="1">
    <location>
        <begin position="449"/>
        <end position="580"/>
    </location>
</feature>
<dbReference type="EMBL" id="SFCI01000401">
    <property type="protein sequence ID" value="TFY80032.1"/>
    <property type="molecule type" value="Genomic_DNA"/>
</dbReference>
<accession>A0A4Y9ZYX5</accession>
<proteinExistence type="predicted"/>
<feature type="compositionally biased region" description="Low complexity" evidence="1">
    <location>
        <begin position="449"/>
        <end position="472"/>
    </location>
</feature>
<feature type="compositionally biased region" description="Polar residues" evidence="1">
    <location>
        <begin position="255"/>
        <end position="264"/>
    </location>
</feature>
<feature type="compositionally biased region" description="Polar residues" evidence="1">
    <location>
        <begin position="507"/>
        <end position="516"/>
    </location>
</feature>
<dbReference type="Proteomes" id="UP000298061">
    <property type="component" value="Unassembled WGS sequence"/>
</dbReference>
<protein>
    <submittedName>
        <fullName evidence="2">Uncharacterized protein</fullName>
    </submittedName>
</protein>
<feature type="compositionally biased region" description="Low complexity" evidence="1">
    <location>
        <begin position="545"/>
        <end position="555"/>
    </location>
</feature>
<feature type="compositionally biased region" description="Polar residues" evidence="1">
    <location>
        <begin position="354"/>
        <end position="382"/>
    </location>
</feature>
<feature type="region of interest" description="Disordered" evidence="1">
    <location>
        <begin position="1"/>
        <end position="279"/>
    </location>
</feature>
<sequence>MRSLPTHTHQRILQPTLPLEEKGGTPVPRGSFGIGAPPQDDIPGGKSRELYGNRIAALGKGRPGAPSSFGRAVTAPLGSTLPDDIDGSSRPSSPDSATNSLSGAHRRNSSALNRRSVVDIMEQLNGVPPPPRKSRSVSESDSGPDVVIPPESILQTLEERSPVEDPALVSPPVKADSPPVKADSAQDSAAAPAKVAPAFPSPADEASPSKSSTPAVQMPPACTPVTKAHNLRVSLPKSMSPGSQPSQQSAAAVSTKTVSPSTSAPAVVDDSMDSTRGDISLDTSTAEIVTGVRTVISPTPVRAVEKDTIISKPVAATTTSPPISVVDTEEPVFTPTPTTNAKKGFTAVVHRPSTDNQESRPSTNVSRSGTVRSRPSSTNLKTNGDPHAPSVVRSKRQFKHLSNTVADPPASPSANDLSSLLKEAAWLEQQLTDAGISVGASEPLTLELGSSSLLSSKPTSTSTSASAPKSEPFPTQAPPDRLKTPPRRDSKSTVSQPTFQIDAPSATAGTDSTPGSPDTKASRTRRYFSLRNALRTVPGSWPRQSISSEMSSDDSAPVATPPSPTFTSSHRPDTRASMIK</sequence>
<dbReference type="STRING" id="135208.A0A4Y9ZYX5"/>
<evidence type="ECO:0000313" key="3">
    <source>
        <dbReference type="Proteomes" id="UP000298061"/>
    </source>
</evidence>
<name>A0A4Y9ZYX5_9AGAM</name>
<feature type="compositionally biased region" description="Polar residues" evidence="1">
    <location>
        <begin position="89"/>
        <end position="102"/>
    </location>
</feature>
<evidence type="ECO:0000313" key="2">
    <source>
        <dbReference type="EMBL" id="TFY80032.1"/>
    </source>
</evidence>
<gene>
    <name evidence="2" type="ORF">EWM64_g3976</name>
</gene>